<keyword evidence="12" id="KW-1185">Reference proteome</keyword>
<dbReference type="HAMAP" id="MF_00966">
    <property type="entry name" value="G6PD"/>
    <property type="match status" value="1"/>
</dbReference>
<dbReference type="Proteomes" id="UP000298416">
    <property type="component" value="Unassembled WGS sequence"/>
</dbReference>
<evidence type="ECO:0000259" key="7">
    <source>
        <dbReference type="Pfam" id="PF00479"/>
    </source>
</evidence>
<dbReference type="PANTHER" id="PTHR23429:SF13">
    <property type="entry name" value="GLUCOSE-6-PHOSPHATE 1-DEHYDROGENASE 1, CHLOROPLASTIC"/>
    <property type="match status" value="1"/>
</dbReference>
<dbReference type="GO" id="GO:0009051">
    <property type="term" value="P:pentose-phosphate shunt, oxidative branch"/>
    <property type="evidence" value="ECO:0007669"/>
    <property type="project" value="TreeGrafter"/>
</dbReference>
<evidence type="ECO:0000256" key="2">
    <source>
        <dbReference type="ARBA" id="ARBA00022526"/>
    </source>
</evidence>
<dbReference type="Pfam" id="PF00479">
    <property type="entry name" value="G6PD_N"/>
    <property type="match status" value="1"/>
</dbReference>
<evidence type="ECO:0000256" key="3">
    <source>
        <dbReference type="ARBA" id="ARBA00022857"/>
    </source>
</evidence>
<dbReference type="SUPFAM" id="SSF51735">
    <property type="entry name" value="NAD(P)-binding Rossmann-fold domains"/>
    <property type="match status" value="1"/>
</dbReference>
<dbReference type="InterPro" id="IPR056988">
    <property type="entry name" value="Zn_ribbon_pln"/>
</dbReference>
<feature type="domain" description="Zinc beta-ribbon" evidence="10">
    <location>
        <begin position="489"/>
        <end position="523"/>
    </location>
</feature>
<evidence type="ECO:0000259" key="10">
    <source>
        <dbReference type="Pfam" id="PF23551"/>
    </source>
</evidence>
<comment type="similarity">
    <text evidence="1">Belongs to the glucose-6-phosphate dehydrogenase family.</text>
</comment>
<dbReference type="PANTHER" id="PTHR23429">
    <property type="entry name" value="GLUCOSE-6-PHOSPHATE 1-DEHYDROGENASE G6PD"/>
    <property type="match status" value="1"/>
</dbReference>
<proteinExistence type="inferred from homology"/>
<dbReference type="GO" id="GO:0006006">
    <property type="term" value="P:glucose metabolic process"/>
    <property type="evidence" value="ECO:0007669"/>
    <property type="project" value="UniProtKB-KW"/>
</dbReference>
<dbReference type="Gene3D" id="3.40.50.720">
    <property type="entry name" value="NAD(P)-binding Rossmann-like Domain"/>
    <property type="match status" value="1"/>
</dbReference>
<protein>
    <recommendedName>
        <fullName evidence="13">Glucose-6-phosphate 1-dehydrogenase</fullName>
    </recommendedName>
</protein>
<evidence type="ECO:0008006" key="13">
    <source>
        <dbReference type="Google" id="ProtNLM"/>
    </source>
</evidence>
<dbReference type="SUPFAM" id="SSF55347">
    <property type="entry name" value="Glyceraldehyde-3-phosphate dehydrogenase-like, C-terminal domain"/>
    <property type="match status" value="1"/>
</dbReference>
<evidence type="ECO:0000313" key="12">
    <source>
        <dbReference type="Proteomes" id="UP000298416"/>
    </source>
</evidence>
<feature type="compositionally biased region" description="Polar residues" evidence="6">
    <location>
        <begin position="631"/>
        <end position="642"/>
    </location>
</feature>
<sequence length="1081" mass="120405">MAISGHFSNWASKSFARIQLRRSDFELRSSNGYPLNAVSLQDEGSVVNPLAEEPNFSDSAEGDSTLSITVVGASGDLAKKKIFPALFALYYEDWLPEVLYWFHGQYNSEEHFSELDCKLKEKEGGRLSNRLFYLSIPPNIFVDVARCASTRASSTTGWTRVIIEKPFGRDSESSRELTSYFDNYGIIRDIMQNHLLQILALFAMETPVSLDGEDIRNEKVKVLRSMKQLLLENVVVGQYKGHSKGGKRTSGIQTIPNVPNNSVTPTLAAAALFMNNARWDGVPFLMKAGKALHTRRGEIRVQFRHVPGNLYKHTFGTDLELATNELVLRVQPDEAIYLKISNKVPGLEMRLDRSDLNLLYKARYTREIPDAYERLLVDAIAGERRLFIRSDELDAALALFTPLLKELEDRKIAWELYPYGSRGPVGAHYLAAKHNVRWGDLAASSHCFRMAIGLSSDICGLSAYDQRRSLFAGYSDPSKFSAHGRINTFWTVCSSCHVQYEYLRKYVNKQLSCKNCRGVFVAVETGLAPQNGTFQYNYSYVSENGYGHGSHGRGVAYIPTATGYGAPNVVSGHHTGDISEYASNISFQGTSAGNSVGLSDRSGLSSSSFVYYQANGGASQTKANAKHHSVKATSHVGSNGCNGQYDASKPRRGRPAKKRKVELGISYPYGHEEVCANVHVEPKTATANGILKPAGKLPFAPQTLTRRSSAPVPAIDGRQLLIDKARTEIGRKLEEMKLAAEAAVVEAEKRKALAEAAKSAAANKLLELKRTVSITVPDSDFHDFDLDRSEECFKPKQIWALYDEEDGMPRLYCIIREIISLKPFKIYISYLSSKSDTEFGSVNWLDCGFTKSCGSFRVFHSETAEQVNIFSHLLAREKAGRGGCVRIYPRSGDIWAVYRNWSPDWNRTTPDEVRHQYEMVEVLDDYSEDNGVCLAPLIKLDGYKTVYRRNIDKDATRWIPRREMLRFSHQVPSCSLKVESANLPEGCWDLDPAATPEELLQGDTELHNKSSPGQTANISEILEEQNSSEEKVSQRKICASTPDKHGTQVPSVEHDRNTTELPQLECRTEEAPAGLPCVGTG</sequence>
<reference evidence="11" key="2">
    <citation type="submission" date="2020-08" db="EMBL/GenBank/DDBJ databases">
        <title>Plant Genome Project.</title>
        <authorList>
            <person name="Zhang R.-G."/>
        </authorList>
    </citation>
    <scope>NUCLEOTIDE SEQUENCE</scope>
    <source>
        <strain evidence="11">Huo1</strain>
        <tissue evidence="11">Leaf</tissue>
    </source>
</reference>
<dbReference type="Pfam" id="PF02781">
    <property type="entry name" value="G6PD_C"/>
    <property type="match status" value="1"/>
</dbReference>
<evidence type="ECO:0000259" key="8">
    <source>
        <dbReference type="Pfam" id="PF02781"/>
    </source>
</evidence>
<keyword evidence="4" id="KW-0119">Carbohydrate metabolism</keyword>
<dbReference type="GO" id="GO:0009570">
    <property type="term" value="C:chloroplast stroma"/>
    <property type="evidence" value="ECO:0007669"/>
    <property type="project" value="TreeGrafter"/>
</dbReference>
<evidence type="ECO:0000256" key="1">
    <source>
        <dbReference type="ARBA" id="ARBA00009975"/>
    </source>
</evidence>
<dbReference type="InterPro" id="IPR024593">
    <property type="entry name" value="DUF3444"/>
</dbReference>
<organism evidence="11">
    <name type="scientific">Salvia splendens</name>
    <name type="common">Scarlet sage</name>
    <dbReference type="NCBI Taxonomy" id="180675"/>
    <lineage>
        <taxon>Eukaryota</taxon>
        <taxon>Viridiplantae</taxon>
        <taxon>Streptophyta</taxon>
        <taxon>Embryophyta</taxon>
        <taxon>Tracheophyta</taxon>
        <taxon>Spermatophyta</taxon>
        <taxon>Magnoliopsida</taxon>
        <taxon>eudicotyledons</taxon>
        <taxon>Gunneridae</taxon>
        <taxon>Pentapetalae</taxon>
        <taxon>asterids</taxon>
        <taxon>lamiids</taxon>
        <taxon>Lamiales</taxon>
        <taxon>Lamiaceae</taxon>
        <taxon>Nepetoideae</taxon>
        <taxon>Mentheae</taxon>
        <taxon>Salviinae</taxon>
        <taxon>Salvia</taxon>
        <taxon>Salvia subgen. Calosphace</taxon>
        <taxon>core Calosphace</taxon>
    </lineage>
</organism>
<dbReference type="InterPro" id="IPR036291">
    <property type="entry name" value="NAD(P)-bd_dom_sf"/>
</dbReference>
<dbReference type="Pfam" id="PF23551">
    <property type="entry name" value="Zn_ribbon_20"/>
    <property type="match status" value="1"/>
</dbReference>
<evidence type="ECO:0000256" key="5">
    <source>
        <dbReference type="ARBA" id="ARBA00046096"/>
    </source>
</evidence>
<dbReference type="Gene3D" id="3.30.360.10">
    <property type="entry name" value="Dihydrodipicolinate Reductase, domain 2"/>
    <property type="match status" value="1"/>
</dbReference>
<evidence type="ECO:0000256" key="6">
    <source>
        <dbReference type="SAM" id="MobiDB-lite"/>
    </source>
</evidence>
<evidence type="ECO:0000256" key="4">
    <source>
        <dbReference type="ARBA" id="ARBA00023277"/>
    </source>
</evidence>
<comment type="function">
    <text evidence="5">Catalyzes the rate-limiting step of the oxidative pentose-phosphate pathway, which represents a route for the dissimilation of carbohydrates besides glycolysis. The main function of this enzyme is to provide reducing power (NADPH) and pentose phosphates for fatty acid and nucleic acid synthesis which are involved in membrane synthesis and cell division.</text>
</comment>
<accession>A0A8X8X0Y0</accession>
<feature type="region of interest" description="Disordered" evidence="6">
    <location>
        <begin position="1023"/>
        <end position="1061"/>
    </location>
</feature>
<dbReference type="AlphaFoldDB" id="A0A8X8X0Y0"/>
<dbReference type="EMBL" id="PNBA02000012">
    <property type="protein sequence ID" value="KAG6404753.1"/>
    <property type="molecule type" value="Genomic_DNA"/>
</dbReference>
<dbReference type="FunFam" id="3.30.360.10:FF:000018">
    <property type="entry name" value="Glucose-6-phosphate 1-dehydrogenase"/>
    <property type="match status" value="1"/>
</dbReference>
<dbReference type="Pfam" id="PF11926">
    <property type="entry name" value="DUF3444"/>
    <property type="match status" value="1"/>
</dbReference>
<feature type="compositionally biased region" description="Basic and acidic residues" evidence="6">
    <location>
        <begin position="1042"/>
        <end position="1058"/>
    </location>
</feature>
<keyword evidence="3" id="KW-0521">NADP</keyword>
<dbReference type="InterPro" id="IPR022675">
    <property type="entry name" value="G6P_DH_C"/>
</dbReference>
<dbReference type="GO" id="GO:0050661">
    <property type="term" value="F:NADP binding"/>
    <property type="evidence" value="ECO:0007669"/>
    <property type="project" value="InterPro"/>
</dbReference>
<feature type="domain" description="DUF3444" evidence="9">
    <location>
        <begin position="773"/>
        <end position="977"/>
    </location>
</feature>
<dbReference type="InterPro" id="IPR022674">
    <property type="entry name" value="G6P_DH_NAD-bd"/>
</dbReference>
<feature type="region of interest" description="Disordered" evidence="6">
    <location>
        <begin position="631"/>
        <end position="658"/>
    </location>
</feature>
<gene>
    <name evidence="11" type="ORF">SASPL_132329</name>
</gene>
<reference evidence="11" key="1">
    <citation type="submission" date="2018-01" db="EMBL/GenBank/DDBJ databases">
        <authorList>
            <person name="Mao J.F."/>
        </authorList>
    </citation>
    <scope>NUCLEOTIDE SEQUENCE</scope>
    <source>
        <strain evidence="11">Huo1</strain>
        <tissue evidence="11">Leaf</tissue>
    </source>
</reference>
<name>A0A8X8X0Y0_SALSN</name>
<feature type="domain" description="Glucose-6-phosphate dehydrogenase C-terminal" evidence="8">
    <location>
        <begin position="178"/>
        <end position="438"/>
    </location>
</feature>
<evidence type="ECO:0000259" key="9">
    <source>
        <dbReference type="Pfam" id="PF11926"/>
    </source>
</evidence>
<dbReference type="GO" id="GO:0004345">
    <property type="term" value="F:glucose-6-phosphate dehydrogenase activity"/>
    <property type="evidence" value="ECO:0007669"/>
    <property type="project" value="InterPro"/>
</dbReference>
<comment type="caution">
    <text evidence="11">The sequence shown here is derived from an EMBL/GenBank/DDBJ whole genome shotgun (WGS) entry which is preliminary data.</text>
</comment>
<dbReference type="InterPro" id="IPR001282">
    <property type="entry name" value="G6P_DH"/>
</dbReference>
<feature type="domain" description="Glucose-6-phosphate dehydrogenase NAD-binding" evidence="7">
    <location>
        <begin position="70"/>
        <end position="97"/>
    </location>
</feature>
<evidence type="ECO:0000313" key="11">
    <source>
        <dbReference type="EMBL" id="KAG6404753.1"/>
    </source>
</evidence>
<keyword evidence="2" id="KW-0313">Glucose metabolism</keyword>